<accession>A0A914VPB0</accession>
<keyword evidence="4" id="KW-1185">Reference proteome</keyword>
<name>A0A914VPB0_9BILA</name>
<keyword evidence="2" id="KW-0067">ATP-binding</keyword>
<evidence type="ECO:0000256" key="2">
    <source>
        <dbReference type="ARBA" id="ARBA00022840"/>
    </source>
</evidence>
<keyword evidence="1" id="KW-0547">Nucleotide-binding</keyword>
<protein>
    <submittedName>
        <fullName evidence="5">AFG1-like ATPase</fullName>
    </submittedName>
</protein>
<organism evidence="4 5">
    <name type="scientific">Plectus sambesii</name>
    <dbReference type="NCBI Taxonomy" id="2011161"/>
    <lineage>
        <taxon>Eukaryota</taxon>
        <taxon>Metazoa</taxon>
        <taxon>Ecdysozoa</taxon>
        <taxon>Nematoda</taxon>
        <taxon>Chromadorea</taxon>
        <taxon>Plectida</taxon>
        <taxon>Plectina</taxon>
        <taxon>Plectoidea</taxon>
        <taxon>Plectidae</taxon>
        <taxon>Plectus</taxon>
    </lineage>
</organism>
<dbReference type="WBParaSite" id="PSAMB.scaffold2193size24700.g16813.t1">
    <property type="protein sequence ID" value="PSAMB.scaffold2193size24700.g16813.t1"/>
    <property type="gene ID" value="PSAMB.scaffold2193size24700.g16813"/>
</dbReference>
<dbReference type="PANTHER" id="PTHR12169">
    <property type="entry name" value="ATPASE N2B"/>
    <property type="match status" value="1"/>
</dbReference>
<dbReference type="GO" id="GO:0016887">
    <property type="term" value="F:ATP hydrolysis activity"/>
    <property type="evidence" value="ECO:0007669"/>
    <property type="project" value="InterPro"/>
</dbReference>
<sequence>MILKRFFSELFRRGLVVVSTSNRAPTDLYKHGLQRSQFLPFIDLLQKKCTTICLDSGKDYRKASKLADGQLYFVAKECDANKELDIIFKKLCARENDTVRSKELNVLGRNVVVKKACGLVADIEFADVCGQPLGAMDYLVLARVFHTVLLRNIPVFGESHLNEARRFITLIDTFYDQKVRLVCSAAEKPDALFVAKAKSAHESLSDTQRVLMDDLSITKDHANERRADSSAGDDGVCVNQVERREEQSGQSPVPQCQEERRTLPARHQRHQSHSYLLLRVKTEVAIRL</sequence>
<dbReference type="NCBIfam" id="NF040713">
    <property type="entry name" value="ZapE"/>
    <property type="match status" value="1"/>
</dbReference>
<dbReference type="GO" id="GO:0005739">
    <property type="term" value="C:mitochondrion"/>
    <property type="evidence" value="ECO:0007669"/>
    <property type="project" value="TreeGrafter"/>
</dbReference>
<dbReference type="AlphaFoldDB" id="A0A914VPB0"/>
<reference evidence="5" key="1">
    <citation type="submission" date="2022-11" db="UniProtKB">
        <authorList>
            <consortium name="WormBaseParasite"/>
        </authorList>
    </citation>
    <scope>IDENTIFICATION</scope>
</reference>
<evidence type="ECO:0000256" key="1">
    <source>
        <dbReference type="ARBA" id="ARBA00022741"/>
    </source>
</evidence>
<dbReference type="PANTHER" id="PTHR12169:SF6">
    <property type="entry name" value="AFG1-LIKE ATPASE"/>
    <property type="match status" value="1"/>
</dbReference>
<proteinExistence type="predicted"/>
<dbReference type="GO" id="GO:0005524">
    <property type="term" value="F:ATP binding"/>
    <property type="evidence" value="ECO:0007669"/>
    <property type="project" value="UniProtKB-KW"/>
</dbReference>
<dbReference type="Proteomes" id="UP000887566">
    <property type="component" value="Unplaced"/>
</dbReference>
<dbReference type="Pfam" id="PF03969">
    <property type="entry name" value="AFG1_ATPase"/>
    <property type="match status" value="1"/>
</dbReference>
<dbReference type="InterPro" id="IPR005654">
    <property type="entry name" value="ATPase_AFG1-like"/>
</dbReference>
<evidence type="ECO:0000256" key="3">
    <source>
        <dbReference type="SAM" id="MobiDB-lite"/>
    </source>
</evidence>
<evidence type="ECO:0000313" key="4">
    <source>
        <dbReference type="Proteomes" id="UP000887566"/>
    </source>
</evidence>
<feature type="region of interest" description="Disordered" evidence="3">
    <location>
        <begin position="242"/>
        <end position="269"/>
    </location>
</feature>
<evidence type="ECO:0000313" key="5">
    <source>
        <dbReference type="WBParaSite" id="PSAMB.scaffold2193size24700.g16813.t1"/>
    </source>
</evidence>